<feature type="chain" id="PRO_5045390710" evidence="3">
    <location>
        <begin position="16"/>
        <end position="298"/>
    </location>
</feature>
<dbReference type="SMART" id="SM00198">
    <property type="entry name" value="SCP"/>
    <property type="match status" value="1"/>
</dbReference>
<keyword evidence="3" id="KW-0732">Signal</keyword>
<dbReference type="InterPro" id="IPR014044">
    <property type="entry name" value="CAP_dom"/>
</dbReference>
<dbReference type="RefSeq" id="XP_017769177.1">
    <property type="nucleotide sequence ID" value="XM_017913688.1"/>
</dbReference>
<accession>A0ABM1M3M7</accession>
<evidence type="ECO:0000256" key="1">
    <source>
        <dbReference type="ARBA" id="ARBA00004613"/>
    </source>
</evidence>
<comment type="subcellular location">
    <subcellularLocation>
        <location evidence="1">Secreted</location>
    </subcellularLocation>
</comment>
<dbReference type="PRINTS" id="PR00838">
    <property type="entry name" value="V5ALLERGEN"/>
</dbReference>
<dbReference type="CDD" id="cd05380">
    <property type="entry name" value="CAP_euk"/>
    <property type="match status" value="1"/>
</dbReference>
<evidence type="ECO:0000256" key="2">
    <source>
        <dbReference type="ARBA" id="ARBA00022525"/>
    </source>
</evidence>
<dbReference type="InterPro" id="IPR035940">
    <property type="entry name" value="CAP_sf"/>
</dbReference>
<evidence type="ECO:0000313" key="6">
    <source>
        <dbReference type="RefSeq" id="XP_017769177.1"/>
    </source>
</evidence>
<dbReference type="InterPro" id="IPR002413">
    <property type="entry name" value="V5_allergen-like"/>
</dbReference>
<dbReference type="Proteomes" id="UP000695000">
    <property type="component" value="Unplaced"/>
</dbReference>
<dbReference type="GeneID" id="108557247"/>
<organism evidence="5 6">
    <name type="scientific">Nicrophorus vespilloides</name>
    <name type="common">Boreal carrion beetle</name>
    <dbReference type="NCBI Taxonomy" id="110193"/>
    <lineage>
        <taxon>Eukaryota</taxon>
        <taxon>Metazoa</taxon>
        <taxon>Ecdysozoa</taxon>
        <taxon>Arthropoda</taxon>
        <taxon>Hexapoda</taxon>
        <taxon>Insecta</taxon>
        <taxon>Pterygota</taxon>
        <taxon>Neoptera</taxon>
        <taxon>Endopterygota</taxon>
        <taxon>Coleoptera</taxon>
        <taxon>Polyphaga</taxon>
        <taxon>Staphyliniformia</taxon>
        <taxon>Silphidae</taxon>
        <taxon>Nicrophorinae</taxon>
        <taxon>Nicrophorus</taxon>
    </lineage>
</organism>
<dbReference type="PANTHER" id="PTHR10334">
    <property type="entry name" value="CYSTEINE-RICH SECRETORY PROTEIN-RELATED"/>
    <property type="match status" value="1"/>
</dbReference>
<proteinExistence type="predicted"/>
<feature type="domain" description="SCP" evidence="4">
    <location>
        <begin position="53"/>
        <end position="220"/>
    </location>
</feature>
<feature type="signal peptide" evidence="3">
    <location>
        <begin position="1"/>
        <end position="15"/>
    </location>
</feature>
<dbReference type="Gene3D" id="3.40.33.10">
    <property type="entry name" value="CAP"/>
    <property type="match status" value="1"/>
</dbReference>
<evidence type="ECO:0000256" key="3">
    <source>
        <dbReference type="SAM" id="SignalP"/>
    </source>
</evidence>
<dbReference type="PRINTS" id="PR00837">
    <property type="entry name" value="V5TPXLIKE"/>
</dbReference>
<sequence length="298" mass="33808">MILILVAIYLQFAQGIVLEDYCKKDMQNTPCLYRCELNVKCGLQEGDYKVLTNAQRECILEDHNNYRDEMAGGAYVKNHIPKISNMNVLSYDKECEFVTGCYIKQCIWAHDKVRRGLNGKQMGQNLYSMTATKTMTMDCKFLRNALNGWVDSELKYLDANVTKDWGTSYQGFKPAGHLTQVMWAKVKYVGCAMFRSKRKGKKYNVYDIFCNYSPAGNVLKIPVYKAGPPATECRDGQSVNEYYTNLCGVIRPMSQDLYVAPDDAPDMWDESSSCVINISLAPELIIILISSIVNLNCI</sequence>
<keyword evidence="2" id="KW-0964">Secreted</keyword>
<keyword evidence="5" id="KW-1185">Reference proteome</keyword>
<evidence type="ECO:0000259" key="4">
    <source>
        <dbReference type="SMART" id="SM00198"/>
    </source>
</evidence>
<dbReference type="Pfam" id="PF00188">
    <property type="entry name" value="CAP"/>
    <property type="match status" value="1"/>
</dbReference>
<protein>
    <submittedName>
        <fullName evidence="6">Venom allergen 5-like</fullName>
    </submittedName>
</protein>
<evidence type="ECO:0000313" key="5">
    <source>
        <dbReference type="Proteomes" id="UP000695000"/>
    </source>
</evidence>
<name>A0ABM1M3M7_NICVS</name>
<dbReference type="SUPFAM" id="SSF55797">
    <property type="entry name" value="PR-1-like"/>
    <property type="match status" value="1"/>
</dbReference>
<dbReference type="InterPro" id="IPR001283">
    <property type="entry name" value="CRISP-related"/>
</dbReference>
<gene>
    <name evidence="6" type="primary">LOC108557247</name>
</gene>
<reference evidence="6" key="1">
    <citation type="submission" date="2025-08" db="UniProtKB">
        <authorList>
            <consortium name="RefSeq"/>
        </authorList>
    </citation>
    <scope>IDENTIFICATION</scope>
    <source>
        <tissue evidence="6">Whole Larva</tissue>
    </source>
</reference>